<dbReference type="InterPro" id="IPR008949">
    <property type="entry name" value="Isoprenoid_synthase_dom_sf"/>
</dbReference>
<gene>
    <name evidence="2" type="ORF">MM236_13535</name>
</gene>
<dbReference type="CDD" id="cd00688">
    <property type="entry name" value="ISOPREN_C2_like"/>
    <property type="match status" value="1"/>
</dbReference>
<evidence type="ECO:0000313" key="3">
    <source>
        <dbReference type="Proteomes" id="UP001165488"/>
    </source>
</evidence>
<accession>A0ABS9UQX8</accession>
<comment type="caution">
    <text evidence="2">The sequence shown here is derived from an EMBL/GenBank/DDBJ whole genome shotgun (WGS) entry which is preliminary data.</text>
</comment>
<dbReference type="Pfam" id="PF13243">
    <property type="entry name" value="SQHop_cyclase_C"/>
    <property type="match status" value="1"/>
</dbReference>
<dbReference type="SUPFAM" id="SSF48576">
    <property type="entry name" value="Terpenoid synthases"/>
    <property type="match status" value="1"/>
</dbReference>
<keyword evidence="3" id="KW-1185">Reference proteome</keyword>
<dbReference type="InterPro" id="IPR032696">
    <property type="entry name" value="SQ_cyclase_C"/>
</dbReference>
<feature type="domain" description="Squalene cyclase C-terminal" evidence="1">
    <location>
        <begin position="401"/>
        <end position="528"/>
    </location>
</feature>
<organism evidence="2 3">
    <name type="scientific">Belliella calami</name>
    <dbReference type="NCBI Taxonomy" id="2923436"/>
    <lineage>
        <taxon>Bacteria</taxon>
        <taxon>Pseudomonadati</taxon>
        <taxon>Bacteroidota</taxon>
        <taxon>Cytophagia</taxon>
        <taxon>Cytophagales</taxon>
        <taxon>Cyclobacteriaceae</taxon>
        <taxon>Belliella</taxon>
    </lineage>
</organism>
<proteinExistence type="predicted"/>
<dbReference type="SUPFAM" id="SSF48239">
    <property type="entry name" value="Terpenoid cyclases/Protein prenyltransferases"/>
    <property type="match status" value="1"/>
</dbReference>
<sequence length="633" mass="73006">MIDSKEYAVKKQNKKSDDIFYASLVDFFNPLFLIKQDQIEMLKKASKSYFKGMILLDNVIDGDLNKYFLYDAIQLFENAIKELSVHFHSSHIFWSDFEKLKAFYFTTIKNEKKISNGQEHISELEFESIAKGKSSICYVIIHALRYLSSTEERNEKVAFELLKCLEEIHIAFQYQDDIDDFYKDLVFGQRTYAHVLVEKGLGVVNKIQVNDKFKLLHKYLYVSGIAEKLIENAINHFLNAREISSRFELDELNKFLEIEVKKCKAQISEINLLISKAKTKSTHKIEKLERVESNLDFLVKDSIVKGVEFLKSSIDGNGQLSDFITGAGIGKDWVSYYSAFMLSGFEDSKDIKIDFKLSNVFLFCNEASIGYNKSVIQDADSLAFFLAAQFLNFHGDLSIRKLNELKNFQHKNGGWSTYNKENELREILNLSNHQSVEGWLSPHNCVSASICYILSLIPEMYDDFLNTAKYLKSKILPNGEIQSYWWSSSIYATAWTVIAFSQDQNLKNKCVSSVNWLIRNQSETGGWLDPFSRKESFFYTALALRALCEYNFEDNRTYILKGFRFILNNQLIDGSWVSERILAIPATDVKNQEDVISWRKSSFGVNVLVDDYKKVFTTVSVVGALLKFKSIKI</sequence>
<dbReference type="RefSeq" id="WP_241275524.1">
    <property type="nucleotide sequence ID" value="NZ_JAKZGS010000011.1"/>
</dbReference>
<dbReference type="EMBL" id="JAKZGS010000011">
    <property type="protein sequence ID" value="MCH7399022.1"/>
    <property type="molecule type" value="Genomic_DNA"/>
</dbReference>
<name>A0ABS9UQX8_9BACT</name>
<dbReference type="InterPro" id="IPR008930">
    <property type="entry name" value="Terpenoid_cyclase/PrenylTrfase"/>
</dbReference>
<evidence type="ECO:0000259" key="1">
    <source>
        <dbReference type="Pfam" id="PF13243"/>
    </source>
</evidence>
<dbReference type="Gene3D" id="1.50.10.20">
    <property type="match status" value="1"/>
</dbReference>
<protein>
    <submittedName>
        <fullName evidence="2">Terpene cyclase/mutase family protein</fullName>
    </submittedName>
</protein>
<reference evidence="2" key="1">
    <citation type="submission" date="2022-03" db="EMBL/GenBank/DDBJ databases">
        <title>De novo assembled genomes of Belliella spp. (Cyclobacteriaceae) strains.</title>
        <authorList>
            <person name="Szabo A."/>
            <person name="Korponai K."/>
            <person name="Felfoldi T."/>
        </authorList>
    </citation>
    <scope>NUCLEOTIDE SEQUENCE</scope>
    <source>
        <strain evidence="2">DSM 107340</strain>
    </source>
</reference>
<dbReference type="Proteomes" id="UP001165488">
    <property type="component" value="Unassembled WGS sequence"/>
</dbReference>
<evidence type="ECO:0000313" key="2">
    <source>
        <dbReference type="EMBL" id="MCH7399022.1"/>
    </source>
</evidence>